<evidence type="ECO:0000256" key="5">
    <source>
        <dbReference type="ARBA" id="ARBA00023002"/>
    </source>
</evidence>
<feature type="domain" description="Acyl-CoA dehydrogenase/oxidase N-terminal" evidence="7">
    <location>
        <begin position="6"/>
        <end position="116"/>
    </location>
</feature>
<dbReference type="Pfam" id="PF02771">
    <property type="entry name" value="Acyl-CoA_dh_N"/>
    <property type="match status" value="1"/>
</dbReference>
<evidence type="ECO:0000259" key="6">
    <source>
        <dbReference type="Pfam" id="PF00441"/>
    </source>
</evidence>
<evidence type="ECO:0000259" key="7">
    <source>
        <dbReference type="Pfam" id="PF02771"/>
    </source>
</evidence>
<evidence type="ECO:0000256" key="4">
    <source>
        <dbReference type="ARBA" id="ARBA00022827"/>
    </source>
</evidence>
<dbReference type="GO" id="GO:0050660">
    <property type="term" value="F:flavin adenine dinucleotide binding"/>
    <property type="evidence" value="ECO:0007669"/>
    <property type="project" value="InterPro"/>
</dbReference>
<keyword evidence="5" id="KW-0560">Oxidoreductase</keyword>
<dbReference type="InterPro" id="IPR009100">
    <property type="entry name" value="AcylCoA_DH/oxidase_NM_dom_sf"/>
</dbReference>
<dbReference type="KEGG" id="smic:SmB9_01180"/>
<keyword evidence="4" id="KW-0274">FAD</keyword>
<dbReference type="InterPro" id="IPR036250">
    <property type="entry name" value="AcylCo_DH-like_C"/>
</dbReference>
<evidence type="ECO:0000256" key="2">
    <source>
        <dbReference type="ARBA" id="ARBA00009347"/>
    </source>
</evidence>
<protein>
    <submittedName>
        <fullName evidence="8 9">Acyl-CoA dehydrogenase</fullName>
    </submittedName>
</protein>
<keyword evidence="11" id="KW-1185">Reference proteome</keyword>
<comment type="cofactor">
    <cofactor evidence="1">
        <name>FAD</name>
        <dbReference type="ChEBI" id="CHEBI:57692"/>
    </cofactor>
</comment>
<feature type="domain" description="Acyl-CoA dehydrogenase/oxidase C-terminal" evidence="6">
    <location>
        <begin position="203"/>
        <end position="331"/>
    </location>
</feature>
<dbReference type="Proteomes" id="UP000276029">
    <property type="component" value="Unassembled WGS sequence"/>
</dbReference>
<proteinExistence type="inferred from homology"/>
<dbReference type="SUPFAM" id="SSF56645">
    <property type="entry name" value="Acyl-CoA dehydrogenase NM domain-like"/>
    <property type="match status" value="1"/>
</dbReference>
<reference evidence="8 10" key="1">
    <citation type="submission" date="2018-06" db="EMBL/GenBank/DDBJ databases">
        <title>Complete Genome Sequence of the Microcystin-Degrading Bacterium Sphingosinicella microcystinivorans Strain B-9.</title>
        <authorList>
            <person name="Jin H."/>
            <person name="Nishizawa T."/>
            <person name="Guo Y."/>
            <person name="Nishizawa A."/>
            <person name="Park H."/>
            <person name="Kato H."/>
            <person name="Tsuji K."/>
            <person name="Harada K."/>
        </authorList>
    </citation>
    <scope>NUCLEOTIDE SEQUENCE [LARGE SCALE GENOMIC DNA]</scope>
    <source>
        <strain evidence="8 10">B9</strain>
    </source>
</reference>
<evidence type="ECO:0000313" key="10">
    <source>
        <dbReference type="Proteomes" id="UP000275727"/>
    </source>
</evidence>
<evidence type="ECO:0000313" key="11">
    <source>
        <dbReference type="Proteomes" id="UP000276029"/>
    </source>
</evidence>
<evidence type="ECO:0000256" key="1">
    <source>
        <dbReference type="ARBA" id="ARBA00001974"/>
    </source>
</evidence>
<reference evidence="9 11" key="2">
    <citation type="submission" date="2018-10" db="EMBL/GenBank/DDBJ databases">
        <title>Genomic Encyclopedia of Type Strains, Phase IV (KMG-IV): sequencing the most valuable type-strain genomes for metagenomic binning, comparative biology and taxonomic classification.</title>
        <authorList>
            <person name="Goeker M."/>
        </authorList>
    </citation>
    <scope>NUCLEOTIDE SEQUENCE [LARGE SCALE GENOMIC DNA]</scope>
    <source>
        <strain evidence="9 11">DSM 19791</strain>
    </source>
</reference>
<gene>
    <name evidence="9" type="ORF">DFR51_1911</name>
    <name evidence="8" type="ORF">SmB9_01180</name>
</gene>
<dbReference type="Proteomes" id="UP000275727">
    <property type="component" value="Chromosome"/>
</dbReference>
<comment type="similarity">
    <text evidence="2">Belongs to the acyl-CoA dehydrogenase family.</text>
</comment>
<dbReference type="EMBL" id="RBWX01000008">
    <property type="protein sequence ID" value="RKS88706.1"/>
    <property type="molecule type" value="Genomic_DNA"/>
</dbReference>
<evidence type="ECO:0000313" key="9">
    <source>
        <dbReference type="EMBL" id="RKS88706.1"/>
    </source>
</evidence>
<dbReference type="Pfam" id="PF00441">
    <property type="entry name" value="Acyl-CoA_dh_1"/>
    <property type="match status" value="1"/>
</dbReference>
<dbReference type="Gene3D" id="1.10.540.10">
    <property type="entry name" value="Acyl-CoA dehydrogenase/oxidase, N-terminal domain"/>
    <property type="match status" value="1"/>
</dbReference>
<dbReference type="AlphaFoldDB" id="A0AAD1D2B4"/>
<dbReference type="RefSeq" id="WP_121050266.1">
    <property type="nucleotide sequence ID" value="NZ_AP018711.1"/>
</dbReference>
<name>A0AAD1D2B4_SPHMI</name>
<dbReference type="PANTHER" id="PTHR43884:SF20">
    <property type="entry name" value="ACYL-COA DEHYDROGENASE FADE28"/>
    <property type="match status" value="1"/>
</dbReference>
<sequence length="351" mass="37259">MEFDFTEEYRLLADQLRRALEVAAPLDAARKTVDSGQLNRSAWGLLSEMGILASGISADFGGNDLGSIPVCLASEAIGWSVAAVPTESLYHATPLIQSCGSADQRTHWLPALASGEATGCVATGAVLAIHNDRLTGAVSPVSGGHEASVAIVRADNRLWLVDLTASDIEREQLATLDPGRPLCRIAFRGTPATPMVSDTSDFALNHAVVCVAFEQIGGASRALDGAIAYARERQAFGHSIGSYQAIKHKLTDIWTRIEIARAHAMYAASSLDTRASDLPLAAAAARAAATEAYLFAAQETLQVHGGYGFTFEADSHLFYRRARALAASFGPAIEWRSRLAARLIAGETALH</sequence>
<dbReference type="PANTHER" id="PTHR43884">
    <property type="entry name" value="ACYL-COA DEHYDROGENASE"/>
    <property type="match status" value="1"/>
</dbReference>
<dbReference type="InterPro" id="IPR013786">
    <property type="entry name" value="AcylCoA_DH/ox_N"/>
</dbReference>
<dbReference type="EMBL" id="AP018711">
    <property type="protein sequence ID" value="BBE32460.1"/>
    <property type="molecule type" value="Genomic_DNA"/>
</dbReference>
<dbReference type="InterPro" id="IPR037069">
    <property type="entry name" value="AcylCoA_DH/ox_N_sf"/>
</dbReference>
<dbReference type="SUPFAM" id="SSF47203">
    <property type="entry name" value="Acyl-CoA dehydrogenase C-terminal domain-like"/>
    <property type="match status" value="1"/>
</dbReference>
<evidence type="ECO:0000313" key="8">
    <source>
        <dbReference type="EMBL" id="BBE32460.1"/>
    </source>
</evidence>
<evidence type="ECO:0000256" key="3">
    <source>
        <dbReference type="ARBA" id="ARBA00022630"/>
    </source>
</evidence>
<dbReference type="Gene3D" id="1.20.140.10">
    <property type="entry name" value="Butyryl-CoA Dehydrogenase, subunit A, domain 3"/>
    <property type="match status" value="1"/>
</dbReference>
<dbReference type="InterPro" id="IPR009075">
    <property type="entry name" value="AcylCo_DH/oxidase_C"/>
</dbReference>
<organism evidence="8 10">
    <name type="scientific">Sphingosinicella microcystinivorans</name>
    <dbReference type="NCBI Taxonomy" id="335406"/>
    <lineage>
        <taxon>Bacteria</taxon>
        <taxon>Pseudomonadati</taxon>
        <taxon>Pseudomonadota</taxon>
        <taxon>Alphaproteobacteria</taxon>
        <taxon>Sphingomonadales</taxon>
        <taxon>Sphingosinicellaceae</taxon>
        <taxon>Sphingosinicella</taxon>
    </lineage>
</organism>
<keyword evidence="3" id="KW-0285">Flavoprotein</keyword>
<accession>A0AAD1D2B4</accession>
<dbReference type="GO" id="GO:0003995">
    <property type="term" value="F:acyl-CoA dehydrogenase activity"/>
    <property type="evidence" value="ECO:0007669"/>
    <property type="project" value="TreeGrafter"/>
</dbReference>